<evidence type="ECO:0000313" key="4">
    <source>
        <dbReference type="EMBL" id="KAG8466113.1"/>
    </source>
</evidence>
<feature type="domain" description="FAD-binding" evidence="3">
    <location>
        <begin position="8"/>
        <end position="175"/>
    </location>
</feature>
<name>A0A8J5XFG3_DIALT</name>
<dbReference type="PRINTS" id="PR00420">
    <property type="entry name" value="RNGMNOXGNASE"/>
</dbReference>
<dbReference type="GO" id="GO:0004497">
    <property type="term" value="F:monooxygenase activity"/>
    <property type="evidence" value="ECO:0007669"/>
    <property type="project" value="UniProtKB-KW"/>
</dbReference>
<dbReference type="OrthoDB" id="417877at2759"/>
<keyword evidence="5" id="KW-1185">Reference proteome</keyword>
<dbReference type="PANTHER" id="PTHR13789:SF309">
    <property type="entry name" value="PUTATIVE (AFU_ORTHOLOGUE AFUA_6G14510)-RELATED"/>
    <property type="match status" value="1"/>
</dbReference>
<evidence type="ECO:0000259" key="3">
    <source>
        <dbReference type="Pfam" id="PF01494"/>
    </source>
</evidence>
<accession>A0A8J5XFG3</accession>
<dbReference type="AlphaFoldDB" id="A0A8J5XFG3"/>
<feature type="domain" description="FAD-binding" evidence="3">
    <location>
        <begin position="318"/>
        <end position="400"/>
    </location>
</feature>
<dbReference type="EMBL" id="JAGTXO010000008">
    <property type="protein sequence ID" value="KAG8466113.1"/>
    <property type="molecule type" value="Genomic_DNA"/>
</dbReference>
<organism evidence="4 5">
    <name type="scientific">Diacronema lutheri</name>
    <name type="common">Unicellular marine alga</name>
    <name type="synonym">Monochrysis lutheri</name>
    <dbReference type="NCBI Taxonomy" id="2081491"/>
    <lineage>
        <taxon>Eukaryota</taxon>
        <taxon>Haptista</taxon>
        <taxon>Haptophyta</taxon>
        <taxon>Pavlovophyceae</taxon>
        <taxon>Pavlovales</taxon>
        <taxon>Pavlovaceae</taxon>
        <taxon>Diacronema</taxon>
    </lineage>
</organism>
<protein>
    <recommendedName>
        <fullName evidence="3">FAD-binding domain-containing protein</fullName>
    </recommendedName>
</protein>
<dbReference type="InterPro" id="IPR002938">
    <property type="entry name" value="FAD-bd"/>
</dbReference>
<dbReference type="SUPFAM" id="SSF51905">
    <property type="entry name" value="FAD/NAD(P)-binding domain"/>
    <property type="match status" value="1"/>
</dbReference>
<evidence type="ECO:0000313" key="5">
    <source>
        <dbReference type="Proteomes" id="UP000751190"/>
    </source>
</evidence>
<evidence type="ECO:0000256" key="2">
    <source>
        <dbReference type="ARBA" id="ARBA00023033"/>
    </source>
</evidence>
<evidence type="ECO:0000256" key="1">
    <source>
        <dbReference type="ARBA" id="ARBA00023002"/>
    </source>
</evidence>
<sequence length="453" mass="48726">MSPPAVHRVAVVGGGIGGLALARALVRKGIDAHVYEQAPSFSSTAGAGFILQPNGSACLQAIGVPRDEIEQIVHPLRDVTLIGGAGRLLARSNAFGDMQRRYAQPLGGALRAELVDVLAHPLAAEHRIHWASRVVAVAQDDEGVTATLETGERVRADILIGADGVHSQIAYAIDAAHERLLRESPRPGGYRFQPALGTNSYEHERVFYGVILDADLPFRHEELGNPHTLLEELSHGEFISYGLGRGRDERSADGGPCRALMWMQTVREAGDYKARDEWTAARDPARANDALRAFIARSPFHDDHPIREAAERTARGRLSSFPISARAHRDVWHHGRICLLGDAAHATLPYTAQGLNMSIEDAVVLADVLADADASGSPVHAAFAAYTRVRHARTKACVAQAEANAALLRSRAALLDRWRDSLLGAVVSGGVLQYAFNAQIEGCPVDIQSARAA</sequence>
<dbReference type="Proteomes" id="UP000751190">
    <property type="component" value="Unassembled WGS sequence"/>
</dbReference>
<dbReference type="GO" id="GO:0071949">
    <property type="term" value="F:FAD binding"/>
    <property type="evidence" value="ECO:0007669"/>
    <property type="project" value="InterPro"/>
</dbReference>
<dbReference type="InterPro" id="IPR050493">
    <property type="entry name" value="FAD-dep_Monooxygenase_BioMet"/>
</dbReference>
<dbReference type="OMA" id="HVQKIIG"/>
<reference evidence="4" key="1">
    <citation type="submission" date="2021-05" db="EMBL/GenBank/DDBJ databases">
        <title>The genome of the haptophyte Pavlova lutheri (Diacronema luteri, Pavlovales) - a model for lipid biosynthesis in eukaryotic algae.</title>
        <authorList>
            <person name="Hulatt C.J."/>
            <person name="Posewitz M.C."/>
        </authorList>
    </citation>
    <scope>NUCLEOTIDE SEQUENCE</scope>
    <source>
        <strain evidence="4">NIVA-4/92</strain>
    </source>
</reference>
<keyword evidence="2" id="KW-0503">Monooxygenase</keyword>
<comment type="caution">
    <text evidence="4">The sequence shown here is derived from an EMBL/GenBank/DDBJ whole genome shotgun (WGS) entry which is preliminary data.</text>
</comment>
<dbReference type="Pfam" id="PF01494">
    <property type="entry name" value="FAD_binding_3"/>
    <property type="match status" value="2"/>
</dbReference>
<gene>
    <name evidence="4" type="ORF">KFE25_001869</name>
</gene>
<dbReference type="PANTHER" id="PTHR13789">
    <property type="entry name" value="MONOOXYGENASE"/>
    <property type="match status" value="1"/>
</dbReference>
<dbReference type="Gene3D" id="3.50.50.60">
    <property type="entry name" value="FAD/NAD(P)-binding domain"/>
    <property type="match status" value="1"/>
</dbReference>
<proteinExistence type="predicted"/>
<keyword evidence="1" id="KW-0560">Oxidoreductase</keyword>
<dbReference type="InterPro" id="IPR036188">
    <property type="entry name" value="FAD/NAD-bd_sf"/>
</dbReference>